<dbReference type="InterPro" id="IPR009080">
    <property type="entry name" value="tRNAsynth_Ia_anticodon-bd"/>
</dbReference>
<accession>A0ABD5S4X8</accession>
<dbReference type="EMBL" id="JBHSWU010001255">
    <property type="protein sequence ID" value="MFC6726610.1"/>
    <property type="molecule type" value="Genomic_DNA"/>
</dbReference>
<dbReference type="AlphaFoldDB" id="A0ABD5S4X8"/>
<dbReference type="Proteomes" id="UP001596328">
    <property type="component" value="Unassembled WGS sequence"/>
</dbReference>
<sequence length="158" mass="17265">SVHRADWPEPLGVEADLDAGETAMAVVGALRKYKTDNQLSLNAPVERVEVFGNVDGFEEDVAGVMHVRELESLDREPEIESVVTGIDLDYSTVGPEYGNRVGEIDAGIEAGDYEIDGEVLRVAGVELDPEMFEVERERRYLGEGEMLEAGDAVVVVQN</sequence>
<dbReference type="GO" id="GO:0016874">
    <property type="term" value="F:ligase activity"/>
    <property type="evidence" value="ECO:0007669"/>
    <property type="project" value="UniProtKB-KW"/>
</dbReference>
<comment type="caution">
    <text evidence="1">The sequence shown here is derived from an EMBL/GenBank/DDBJ whole genome shotgun (WGS) entry which is preliminary data.</text>
</comment>
<evidence type="ECO:0000313" key="2">
    <source>
        <dbReference type="Proteomes" id="UP001596328"/>
    </source>
</evidence>
<dbReference type="SUPFAM" id="SSF47323">
    <property type="entry name" value="Anticodon-binding domain of a subclass of class I aminoacyl-tRNA synthetases"/>
    <property type="match status" value="1"/>
</dbReference>
<organism evidence="1 2">
    <name type="scientific">Halobium palmae</name>
    <dbReference type="NCBI Taxonomy" id="1776492"/>
    <lineage>
        <taxon>Archaea</taxon>
        <taxon>Methanobacteriati</taxon>
        <taxon>Methanobacteriota</taxon>
        <taxon>Stenosarchaea group</taxon>
        <taxon>Halobacteria</taxon>
        <taxon>Halobacteriales</taxon>
        <taxon>Haloferacaceae</taxon>
        <taxon>Halobium</taxon>
    </lineage>
</organism>
<feature type="non-terminal residue" evidence="1">
    <location>
        <position position="1"/>
    </location>
</feature>
<evidence type="ECO:0000313" key="1">
    <source>
        <dbReference type="EMBL" id="MFC6726610.1"/>
    </source>
</evidence>
<gene>
    <name evidence="1" type="ORF">ACFQE1_20020</name>
</gene>
<keyword evidence="2" id="KW-1185">Reference proteome</keyword>
<keyword evidence="1" id="KW-0436">Ligase</keyword>
<reference evidence="1 2" key="1">
    <citation type="journal article" date="2019" name="Int. J. Syst. Evol. Microbiol.">
        <title>The Global Catalogue of Microorganisms (GCM) 10K type strain sequencing project: providing services to taxonomists for standard genome sequencing and annotation.</title>
        <authorList>
            <consortium name="The Broad Institute Genomics Platform"/>
            <consortium name="The Broad Institute Genome Sequencing Center for Infectious Disease"/>
            <person name="Wu L."/>
            <person name="Ma J."/>
        </authorList>
    </citation>
    <scope>NUCLEOTIDE SEQUENCE [LARGE SCALE GENOMIC DNA]</scope>
    <source>
        <strain evidence="1 2">NBRC 111368</strain>
    </source>
</reference>
<name>A0ABD5S4X8_9EURY</name>
<protein>
    <submittedName>
        <fullName evidence="1">Valine--tRNA ligase</fullName>
    </submittedName>
</protein>
<proteinExistence type="predicted"/>